<dbReference type="GO" id="GO:0005886">
    <property type="term" value="C:plasma membrane"/>
    <property type="evidence" value="ECO:0007669"/>
    <property type="project" value="TreeGrafter"/>
</dbReference>
<gene>
    <name evidence="9" type="ORF">HXX08_24095</name>
    <name evidence="10" type="ORF">OZ401_004505</name>
</gene>
<feature type="coiled-coil region" evidence="6">
    <location>
        <begin position="63"/>
        <end position="107"/>
    </location>
</feature>
<evidence type="ECO:0000256" key="7">
    <source>
        <dbReference type="SAM" id="Phobius"/>
    </source>
</evidence>
<dbReference type="Proteomes" id="UP000521676">
    <property type="component" value="Unassembled WGS sequence"/>
</dbReference>
<dbReference type="RefSeq" id="WP_341470788.1">
    <property type="nucleotide sequence ID" value="NZ_CP128400.1"/>
</dbReference>
<organism evidence="9 11">
    <name type="scientific">Candidatus Chlorohelix allophototropha</name>
    <dbReference type="NCBI Taxonomy" id="3003348"/>
    <lineage>
        <taxon>Bacteria</taxon>
        <taxon>Bacillati</taxon>
        <taxon>Chloroflexota</taxon>
        <taxon>Chloroflexia</taxon>
        <taxon>Candidatus Chloroheliales</taxon>
        <taxon>Candidatus Chloroheliaceae</taxon>
        <taxon>Candidatus Chlorohelix</taxon>
    </lineage>
</organism>
<comment type="function">
    <text evidence="5">Involved in formation and maintenance of cell shape.</text>
</comment>
<keyword evidence="3 5" id="KW-0133">Cell shape</keyword>
<evidence type="ECO:0000256" key="6">
    <source>
        <dbReference type="SAM" id="Coils"/>
    </source>
</evidence>
<evidence type="ECO:0000256" key="5">
    <source>
        <dbReference type="PIRNR" id="PIRNR038471"/>
    </source>
</evidence>
<keyword evidence="7" id="KW-0812">Transmembrane</keyword>
<dbReference type="PIRSF" id="PIRSF038471">
    <property type="entry name" value="MreC"/>
    <property type="match status" value="1"/>
</dbReference>
<evidence type="ECO:0000313" key="9">
    <source>
        <dbReference type="EMBL" id="NWJ48954.1"/>
    </source>
</evidence>
<dbReference type="AlphaFoldDB" id="A0A8T7MA65"/>
<dbReference type="PANTHER" id="PTHR34138">
    <property type="entry name" value="CELL SHAPE-DETERMINING PROTEIN MREC"/>
    <property type="match status" value="1"/>
</dbReference>
<dbReference type="EMBL" id="JACATZ010000003">
    <property type="protein sequence ID" value="NWJ48954.1"/>
    <property type="molecule type" value="Genomic_DNA"/>
</dbReference>
<dbReference type="InterPro" id="IPR007221">
    <property type="entry name" value="MreC"/>
</dbReference>
<dbReference type="Gene3D" id="2.40.10.350">
    <property type="entry name" value="Rod shape-determining protein MreC, domain 2"/>
    <property type="match status" value="1"/>
</dbReference>
<evidence type="ECO:0000313" key="12">
    <source>
        <dbReference type="Proteomes" id="UP001431572"/>
    </source>
</evidence>
<feature type="domain" description="Rod shape-determining protein MreC beta-barrel core" evidence="8">
    <location>
        <begin position="126"/>
        <end position="285"/>
    </location>
</feature>
<dbReference type="InterPro" id="IPR055342">
    <property type="entry name" value="MreC_beta-barrel_core"/>
</dbReference>
<keyword evidence="6" id="KW-0175">Coiled coil</keyword>
<name>A0A8T7MA65_9CHLR</name>
<evidence type="ECO:0000313" key="11">
    <source>
        <dbReference type="Proteomes" id="UP000521676"/>
    </source>
</evidence>
<evidence type="ECO:0000256" key="2">
    <source>
        <dbReference type="ARBA" id="ARBA00013855"/>
    </source>
</evidence>
<evidence type="ECO:0000256" key="3">
    <source>
        <dbReference type="ARBA" id="ARBA00022960"/>
    </source>
</evidence>
<reference evidence="9 11" key="1">
    <citation type="submission" date="2020-06" db="EMBL/GenBank/DDBJ databases">
        <title>Anoxygenic phototrophic Chloroflexota member uses a Type I reaction center.</title>
        <authorList>
            <person name="Tsuji J.M."/>
            <person name="Shaw N.A."/>
            <person name="Nagashima S."/>
            <person name="Venkiteswaran J."/>
            <person name="Schiff S.L."/>
            <person name="Hanada S."/>
            <person name="Tank M."/>
            <person name="Neufeld J.D."/>
        </authorList>
    </citation>
    <scope>NUCLEOTIDE SEQUENCE [LARGE SCALE GENOMIC DNA]</scope>
    <source>
        <strain evidence="9">L227-S17</strain>
    </source>
</reference>
<evidence type="ECO:0000313" key="10">
    <source>
        <dbReference type="EMBL" id="WJW68883.1"/>
    </source>
</evidence>
<reference evidence="10" key="2">
    <citation type="journal article" date="2024" name="Nature">
        <title>Anoxygenic phototroph of the Chloroflexota uses a type I reaction centre.</title>
        <authorList>
            <person name="Tsuji J.M."/>
            <person name="Shaw N.A."/>
            <person name="Nagashima S."/>
            <person name="Venkiteswaran J.J."/>
            <person name="Schiff S.L."/>
            <person name="Watanabe T."/>
            <person name="Fukui M."/>
            <person name="Hanada S."/>
            <person name="Tank M."/>
            <person name="Neufeld J.D."/>
        </authorList>
    </citation>
    <scope>NUCLEOTIDE SEQUENCE</scope>
    <source>
        <strain evidence="10">L227-S17</strain>
    </source>
</reference>
<protein>
    <recommendedName>
        <fullName evidence="2 5">Cell shape-determining protein MreC</fullName>
    </recommendedName>
    <alternativeName>
        <fullName evidence="4 5">Cell shape protein MreC</fullName>
    </alternativeName>
</protein>
<dbReference type="Proteomes" id="UP001431572">
    <property type="component" value="Chromosome 2"/>
</dbReference>
<dbReference type="InterPro" id="IPR042175">
    <property type="entry name" value="Cell/Rod_MreC_2"/>
</dbReference>
<proteinExistence type="inferred from homology"/>
<evidence type="ECO:0000259" key="8">
    <source>
        <dbReference type="Pfam" id="PF04085"/>
    </source>
</evidence>
<dbReference type="EMBL" id="CP128400">
    <property type="protein sequence ID" value="WJW68883.1"/>
    <property type="molecule type" value="Genomic_DNA"/>
</dbReference>
<comment type="similarity">
    <text evidence="1 5">Belongs to the MreC family.</text>
</comment>
<evidence type="ECO:0000256" key="4">
    <source>
        <dbReference type="ARBA" id="ARBA00032089"/>
    </source>
</evidence>
<keyword evidence="7" id="KW-1133">Transmembrane helix</keyword>
<evidence type="ECO:0000256" key="1">
    <source>
        <dbReference type="ARBA" id="ARBA00009369"/>
    </source>
</evidence>
<keyword evidence="7" id="KW-0472">Membrane</keyword>
<keyword evidence="12" id="KW-1185">Reference proteome</keyword>
<dbReference type="GO" id="GO:0008360">
    <property type="term" value="P:regulation of cell shape"/>
    <property type="evidence" value="ECO:0007669"/>
    <property type="project" value="UniProtKB-KW"/>
</dbReference>
<sequence length="292" mass="32067">MLRKLRADVQVRFIFFGVLLVASSLLMVLDRVGFLRPVEQVITALTSPIEQGAYNLGHNLSDLSTFLKDLNALKEENSQLRQQLQTVQEDRAKAADLASQLLELEKELAFKSNPENKRFQTVSADVINRDLTGNNQAIQINKGSNDNITKGMPVVDVSGFLVGRVEKVETKRSTVLLITDTGMAANVYNKRFGQNGKQLTISKNADGTAVGQWQRGGRITIFRISKDADIKPGDYIFTDGKGATFPADILVGFVTDVITSDSAPDKEAVLAPSSDIERIQRVQVILGTNETN</sequence>
<feature type="transmembrane region" description="Helical" evidence="7">
    <location>
        <begin position="12"/>
        <end position="29"/>
    </location>
</feature>
<dbReference type="InterPro" id="IPR042177">
    <property type="entry name" value="Cell/Rod_1"/>
</dbReference>
<dbReference type="PANTHER" id="PTHR34138:SF1">
    <property type="entry name" value="CELL SHAPE-DETERMINING PROTEIN MREC"/>
    <property type="match status" value="1"/>
</dbReference>
<dbReference type="Gene3D" id="2.40.10.340">
    <property type="entry name" value="Rod shape-determining protein MreC, domain 1"/>
    <property type="match status" value="1"/>
</dbReference>
<accession>A0A8T7MA65</accession>
<dbReference type="Pfam" id="PF04085">
    <property type="entry name" value="MreC"/>
    <property type="match status" value="1"/>
</dbReference>